<evidence type="ECO:0000313" key="3">
    <source>
        <dbReference type="Proteomes" id="UP000828390"/>
    </source>
</evidence>
<evidence type="ECO:0000313" key="2">
    <source>
        <dbReference type="EMBL" id="KAH3877079.1"/>
    </source>
</evidence>
<feature type="signal peptide" evidence="1">
    <location>
        <begin position="1"/>
        <end position="26"/>
    </location>
</feature>
<feature type="chain" id="PRO_5038350403" evidence="1">
    <location>
        <begin position="27"/>
        <end position="62"/>
    </location>
</feature>
<evidence type="ECO:0000256" key="1">
    <source>
        <dbReference type="SAM" id="SignalP"/>
    </source>
</evidence>
<dbReference type="EMBL" id="JAIWYP010000001">
    <property type="protein sequence ID" value="KAH3877079.1"/>
    <property type="molecule type" value="Genomic_DNA"/>
</dbReference>
<protein>
    <submittedName>
        <fullName evidence="2">Uncharacterized protein</fullName>
    </submittedName>
</protein>
<dbReference type="Proteomes" id="UP000828390">
    <property type="component" value="Unassembled WGS sequence"/>
</dbReference>
<organism evidence="2 3">
    <name type="scientific">Dreissena polymorpha</name>
    <name type="common">Zebra mussel</name>
    <name type="synonym">Mytilus polymorpha</name>
    <dbReference type="NCBI Taxonomy" id="45954"/>
    <lineage>
        <taxon>Eukaryota</taxon>
        <taxon>Metazoa</taxon>
        <taxon>Spiralia</taxon>
        <taxon>Lophotrochozoa</taxon>
        <taxon>Mollusca</taxon>
        <taxon>Bivalvia</taxon>
        <taxon>Autobranchia</taxon>
        <taxon>Heteroconchia</taxon>
        <taxon>Euheterodonta</taxon>
        <taxon>Imparidentia</taxon>
        <taxon>Neoheterodontei</taxon>
        <taxon>Myida</taxon>
        <taxon>Dreissenoidea</taxon>
        <taxon>Dreissenidae</taxon>
        <taxon>Dreissena</taxon>
    </lineage>
</organism>
<proteinExistence type="predicted"/>
<dbReference type="AlphaFoldDB" id="A0A9D4RQE3"/>
<accession>A0A9D4RQE3</accession>
<name>A0A9D4RQE3_DREPO</name>
<reference evidence="2" key="2">
    <citation type="submission" date="2020-11" db="EMBL/GenBank/DDBJ databases">
        <authorList>
            <person name="McCartney M.A."/>
            <person name="Auch B."/>
            <person name="Kono T."/>
            <person name="Mallez S."/>
            <person name="Becker A."/>
            <person name="Gohl D.M."/>
            <person name="Silverstein K.A.T."/>
            <person name="Koren S."/>
            <person name="Bechman K.B."/>
            <person name="Herman A."/>
            <person name="Abrahante J.E."/>
            <person name="Garbe J."/>
        </authorList>
    </citation>
    <scope>NUCLEOTIDE SEQUENCE</scope>
    <source>
        <strain evidence="2">Duluth1</strain>
        <tissue evidence="2">Whole animal</tissue>
    </source>
</reference>
<keyword evidence="3" id="KW-1185">Reference proteome</keyword>
<sequence>MFATSVKTSLKPLIVLSLSILPVVSSEQVRRKLESQVKRAWYTAPVWPLNVTHSTSSPLQQF</sequence>
<comment type="caution">
    <text evidence="2">The sequence shown here is derived from an EMBL/GenBank/DDBJ whole genome shotgun (WGS) entry which is preliminary data.</text>
</comment>
<keyword evidence="1" id="KW-0732">Signal</keyword>
<reference evidence="2" key="1">
    <citation type="journal article" date="2019" name="bioRxiv">
        <title>The Genome of the Zebra Mussel, Dreissena polymorpha: A Resource for Invasive Species Research.</title>
        <authorList>
            <person name="McCartney M.A."/>
            <person name="Auch B."/>
            <person name="Kono T."/>
            <person name="Mallez S."/>
            <person name="Zhang Y."/>
            <person name="Obille A."/>
            <person name="Becker A."/>
            <person name="Abrahante J.E."/>
            <person name="Garbe J."/>
            <person name="Badalamenti J.P."/>
            <person name="Herman A."/>
            <person name="Mangelson H."/>
            <person name="Liachko I."/>
            <person name="Sullivan S."/>
            <person name="Sone E.D."/>
            <person name="Koren S."/>
            <person name="Silverstein K.A.T."/>
            <person name="Beckman K.B."/>
            <person name="Gohl D.M."/>
        </authorList>
    </citation>
    <scope>NUCLEOTIDE SEQUENCE</scope>
    <source>
        <strain evidence="2">Duluth1</strain>
        <tissue evidence="2">Whole animal</tissue>
    </source>
</reference>
<gene>
    <name evidence="2" type="ORF">DPMN_000935</name>
</gene>